<keyword evidence="7" id="KW-0805">Transcription regulation</keyword>
<comment type="similarity">
    <text evidence="2">Belongs to the krueppel C2H2-type zinc-finger protein family.</text>
</comment>
<evidence type="ECO:0000259" key="12">
    <source>
        <dbReference type="PROSITE" id="PS50157"/>
    </source>
</evidence>
<feature type="non-terminal residue" evidence="13">
    <location>
        <position position="1"/>
    </location>
</feature>
<protein>
    <recommendedName>
        <fullName evidence="12">C2H2-type domain-containing protein</fullName>
    </recommendedName>
</protein>
<dbReference type="GO" id="GO:0008270">
    <property type="term" value="F:zinc ion binding"/>
    <property type="evidence" value="ECO:0007669"/>
    <property type="project" value="UniProtKB-KW"/>
</dbReference>
<evidence type="ECO:0000313" key="14">
    <source>
        <dbReference type="Proteomes" id="UP000094389"/>
    </source>
</evidence>
<feature type="domain" description="C2H2-type" evidence="12">
    <location>
        <begin position="41"/>
        <end position="64"/>
    </location>
</feature>
<keyword evidence="8" id="KW-0238">DNA-binding</keyword>
<evidence type="ECO:0000256" key="10">
    <source>
        <dbReference type="ARBA" id="ARBA00023242"/>
    </source>
</evidence>
<dbReference type="GeneID" id="30986471"/>
<dbReference type="FunFam" id="3.30.160.60:FF:000100">
    <property type="entry name" value="Zinc finger 45-like"/>
    <property type="match status" value="1"/>
</dbReference>
<dbReference type="RefSeq" id="XP_020068826.1">
    <property type="nucleotide sequence ID" value="XM_020212075.1"/>
</dbReference>
<keyword evidence="4" id="KW-0677">Repeat</keyword>
<dbReference type="SUPFAM" id="SSF57667">
    <property type="entry name" value="beta-beta-alpha zinc fingers"/>
    <property type="match status" value="1"/>
</dbReference>
<keyword evidence="5 11" id="KW-0863">Zinc-finger</keyword>
<evidence type="ECO:0000256" key="4">
    <source>
        <dbReference type="ARBA" id="ARBA00022737"/>
    </source>
</evidence>
<keyword evidence="14" id="KW-1185">Reference proteome</keyword>
<organism evidence="13 14">
    <name type="scientific">Cyberlindnera jadinii (strain ATCC 18201 / CBS 1600 / BCRC 20928 / JCM 3617 / NBRC 0987 / NRRL Y-1542)</name>
    <name type="common">Torula yeast</name>
    <name type="synonym">Candida utilis</name>
    <dbReference type="NCBI Taxonomy" id="983966"/>
    <lineage>
        <taxon>Eukaryota</taxon>
        <taxon>Fungi</taxon>
        <taxon>Dikarya</taxon>
        <taxon>Ascomycota</taxon>
        <taxon>Saccharomycotina</taxon>
        <taxon>Saccharomycetes</taxon>
        <taxon>Phaffomycetales</taxon>
        <taxon>Phaffomycetaceae</taxon>
        <taxon>Cyberlindnera</taxon>
    </lineage>
</organism>
<feature type="non-terminal residue" evidence="13">
    <location>
        <position position="64"/>
    </location>
</feature>
<dbReference type="Pfam" id="PF00096">
    <property type="entry name" value="zf-C2H2"/>
    <property type="match status" value="2"/>
</dbReference>
<dbReference type="PROSITE" id="PS00028">
    <property type="entry name" value="ZINC_FINGER_C2H2_1"/>
    <property type="match status" value="2"/>
</dbReference>
<dbReference type="SMART" id="SM00355">
    <property type="entry name" value="ZnF_C2H2"/>
    <property type="match status" value="2"/>
</dbReference>
<dbReference type="GO" id="GO:0005634">
    <property type="term" value="C:nucleus"/>
    <property type="evidence" value="ECO:0007669"/>
    <property type="project" value="UniProtKB-SubCell"/>
</dbReference>
<dbReference type="EMBL" id="KV453938">
    <property type="protein sequence ID" value="ODV71787.1"/>
    <property type="molecule type" value="Genomic_DNA"/>
</dbReference>
<dbReference type="OrthoDB" id="654211at2759"/>
<gene>
    <name evidence="13" type="ORF">CYBJADRAFT_110469</name>
</gene>
<dbReference type="STRING" id="983966.A0A1E4RWX9"/>
<evidence type="ECO:0000256" key="11">
    <source>
        <dbReference type="PROSITE-ProRule" id="PRU00042"/>
    </source>
</evidence>
<dbReference type="AlphaFoldDB" id="A0A1E4RWX9"/>
<keyword evidence="10" id="KW-0539">Nucleus</keyword>
<dbReference type="InterPro" id="IPR036236">
    <property type="entry name" value="Znf_C2H2_sf"/>
</dbReference>
<comment type="subcellular location">
    <subcellularLocation>
        <location evidence="1">Nucleus</location>
    </subcellularLocation>
</comment>
<evidence type="ECO:0000256" key="2">
    <source>
        <dbReference type="ARBA" id="ARBA00006991"/>
    </source>
</evidence>
<accession>A0A1E4RWX9</accession>
<dbReference type="Gene3D" id="3.30.160.60">
    <property type="entry name" value="Classic Zinc Finger"/>
    <property type="match status" value="2"/>
</dbReference>
<evidence type="ECO:0000256" key="8">
    <source>
        <dbReference type="ARBA" id="ARBA00023125"/>
    </source>
</evidence>
<dbReference type="InterPro" id="IPR013087">
    <property type="entry name" value="Znf_C2H2_type"/>
</dbReference>
<evidence type="ECO:0000256" key="7">
    <source>
        <dbReference type="ARBA" id="ARBA00023015"/>
    </source>
</evidence>
<dbReference type="OMA" id="HANNCGR"/>
<dbReference type="FunFam" id="3.30.160.60:FF:001437">
    <property type="entry name" value="Zinc finger protein 594"/>
    <property type="match status" value="1"/>
</dbReference>
<dbReference type="PROSITE" id="PS50157">
    <property type="entry name" value="ZINC_FINGER_C2H2_2"/>
    <property type="match status" value="2"/>
</dbReference>
<dbReference type="GO" id="GO:0003677">
    <property type="term" value="F:DNA binding"/>
    <property type="evidence" value="ECO:0007669"/>
    <property type="project" value="UniProtKB-KW"/>
</dbReference>
<name>A0A1E4RWX9_CYBJN</name>
<keyword evidence="6" id="KW-0862">Zinc</keyword>
<keyword evidence="9" id="KW-0804">Transcription</keyword>
<keyword evidence="3" id="KW-0479">Metal-binding</keyword>
<evidence type="ECO:0000256" key="3">
    <source>
        <dbReference type="ARBA" id="ARBA00022723"/>
    </source>
</evidence>
<evidence type="ECO:0000256" key="9">
    <source>
        <dbReference type="ARBA" id="ARBA00023163"/>
    </source>
</evidence>
<evidence type="ECO:0000313" key="13">
    <source>
        <dbReference type="EMBL" id="ODV71787.1"/>
    </source>
</evidence>
<evidence type="ECO:0000256" key="6">
    <source>
        <dbReference type="ARBA" id="ARBA00022833"/>
    </source>
</evidence>
<proteinExistence type="inferred from homology"/>
<sequence>NKASKIPCDKKQHVCPLCGGVFQRPEHVKRHMRSHSSEKPFECDECGKKFNRPDNLRAHGRKIH</sequence>
<dbReference type="Proteomes" id="UP000094389">
    <property type="component" value="Unassembled WGS sequence"/>
</dbReference>
<reference evidence="13 14" key="1">
    <citation type="journal article" date="2016" name="Proc. Natl. Acad. Sci. U.S.A.">
        <title>Comparative genomics of biotechnologically important yeasts.</title>
        <authorList>
            <person name="Riley R."/>
            <person name="Haridas S."/>
            <person name="Wolfe K.H."/>
            <person name="Lopes M.R."/>
            <person name="Hittinger C.T."/>
            <person name="Goeker M."/>
            <person name="Salamov A.A."/>
            <person name="Wisecaver J.H."/>
            <person name="Long T.M."/>
            <person name="Calvey C.H."/>
            <person name="Aerts A.L."/>
            <person name="Barry K.W."/>
            <person name="Choi C."/>
            <person name="Clum A."/>
            <person name="Coughlan A.Y."/>
            <person name="Deshpande S."/>
            <person name="Douglass A.P."/>
            <person name="Hanson S.J."/>
            <person name="Klenk H.-P."/>
            <person name="LaButti K.M."/>
            <person name="Lapidus A."/>
            <person name="Lindquist E.A."/>
            <person name="Lipzen A.M."/>
            <person name="Meier-Kolthoff J.P."/>
            <person name="Ohm R.A."/>
            <person name="Otillar R.P."/>
            <person name="Pangilinan J.L."/>
            <person name="Peng Y."/>
            <person name="Rokas A."/>
            <person name="Rosa C.A."/>
            <person name="Scheuner C."/>
            <person name="Sibirny A.A."/>
            <person name="Slot J.C."/>
            <person name="Stielow J.B."/>
            <person name="Sun H."/>
            <person name="Kurtzman C.P."/>
            <person name="Blackwell M."/>
            <person name="Grigoriev I.V."/>
            <person name="Jeffries T.W."/>
        </authorList>
    </citation>
    <scope>NUCLEOTIDE SEQUENCE [LARGE SCALE GENOMIC DNA]</scope>
    <source>
        <strain evidence="14">ATCC 18201 / CBS 1600 / BCRC 20928 / JCM 3617 / NBRC 0987 / NRRL Y-1542</strain>
    </source>
</reference>
<dbReference type="PANTHER" id="PTHR47660:SF2">
    <property type="entry name" value="TRANSCRIPTION FACTOR WITH C2H2 AND ZN(2)-CYS(6) DNA BINDING DOMAIN (EUROFUNG)"/>
    <property type="match status" value="1"/>
</dbReference>
<dbReference type="PANTHER" id="PTHR47660">
    <property type="entry name" value="TRANSCRIPTION FACTOR WITH C2H2 AND ZN(2)-CYS(6) DNA BINDING DOMAIN (EUROFUNG)-RELATED-RELATED"/>
    <property type="match status" value="1"/>
</dbReference>
<evidence type="ECO:0000256" key="1">
    <source>
        <dbReference type="ARBA" id="ARBA00004123"/>
    </source>
</evidence>
<feature type="domain" description="C2H2-type" evidence="12">
    <location>
        <begin position="13"/>
        <end position="40"/>
    </location>
</feature>
<evidence type="ECO:0000256" key="5">
    <source>
        <dbReference type="ARBA" id="ARBA00022771"/>
    </source>
</evidence>